<proteinExistence type="predicted"/>
<gene>
    <name evidence="1" type="ORF">CEXT_144041</name>
</gene>
<evidence type="ECO:0000313" key="1">
    <source>
        <dbReference type="EMBL" id="GIX88271.1"/>
    </source>
</evidence>
<sequence>MILEENVFHRVFAGTCGLLQETLDSSFMLPILETSDVEIAIATSIMEIVAFKTLAFKTPWFSNEVFNLYYHVEQFGDIEDPAVF</sequence>
<keyword evidence="2" id="KW-1185">Reference proteome</keyword>
<name>A0AAV4NXH3_CAEEX</name>
<comment type="caution">
    <text evidence="1">The sequence shown here is derived from an EMBL/GenBank/DDBJ whole genome shotgun (WGS) entry which is preliminary data.</text>
</comment>
<reference evidence="1 2" key="1">
    <citation type="submission" date="2021-06" db="EMBL/GenBank/DDBJ databases">
        <title>Caerostris extrusa draft genome.</title>
        <authorList>
            <person name="Kono N."/>
            <person name="Arakawa K."/>
        </authorList>
    </citation>
    <scope>NUCLEOTIDE SEQUENCE [LARGE SCALE GENOMIC DNA]</scope>
</reference>
<dbReference type="AlphaFoldDB" id="A0AAV4NXH3"/>
<organism evidence="1 2">
    <name type="scientific">Caerostris extrusa</name>
    <name type="common">Bark spider</name>
    <name type="synonym">Caerostris bankana</name>
    <dbReference type="NCBI Taxonomy" id="172846"/>
    <lineage>
        <taxon>Eukaryota</taxon>
        <taxon>Metazoa</taxon>
        <taxon>Ecdysozoa</taxon>
        <taxon>Arthropoda</taxon>
        <taxon>Chelicerata</taxon>
        <taxon>Arachnida</taxon>
        <taxon>Araneae</taxon>
        <taxon>Araneomorphae</taxon>
        <taxon>Entelegynae</taxon>
        <taxon>Araneoidea</taxon>
        <taxon>Araneidae</taxon>
        <taxon>Caerostris</taxon>
    </lineage>
</organism>
<accession>A0AAV4NXH3</accession>
<dbReference type="Proteomes" id="UP001054945">
    <property type="component" value="Unassembled WGS sequence"/>
</dbReference>
<dbReference type="EMBL" id="BPLR01021306">
    <property type="protein sequence ID" value="GIX88271.1"/>
    <property type="molecule type" value="Genomic_DNA"/>
</dbReference>
<protein>
    <submittedName>
        <fullName evidence="1">Uncharacterized protein</fullName>
    </submittedName>
</protein>
<evidence type="ECO:0000313" key="2">
    <source>
        <dbReference type="Proteomes" id="UP001054945"/>
    </source>
</evidence>